<evidence type="ECO:0000256" key="3">
    <source>
        <dbReference type="ARBA" id="ARBA00022692"/>
    </source>
</evidence>
<dbReference type="RefSeq" id="WP_204890934.1">
    <property type="nucleotide sequence ID" value="NZ_JBHUFW010000004.1"/>
</dbReference>
<gene>
    <name evidence="7" type="ORF">ACFSDB_03685</name>
</gene>
<feature type="transmembrane region" description="Helical" evidence="6">
    <location>
        <begin position="304"/>
        <end position="326"/>
    </location>
</feature>
<keyword evidence="2" id="KW-1003">Cell membrane</keyword>
<dbReference type="Proteomes" id="UP001597273">
    <property type="component" value="Unassembled WGS sequence"/>
</dbReference>
<evidence type="ECO:0000256" key="5">
    <source>
        <dbReference type="ARBA" id="ARBA00023136"/>
    </source>
</evidence>
<evidence type="ECO:0000256" key="2">
    <source>
        <dbReference type="ARBA" id="ARBA00022475"/>
    </source>
</evidence>
<name>A0ABW4QEJ4_9BACL</name>
<feature type="transmembrane region" description="Helical" evidence="6">
    <location>
        <begin position="116"/>
        <end position="139"/>
    </location>
</feature>
<feature type="transmembrane region" description="Helical" evidence="6">
    <location>
        <begin position="398"/>
        <end position="420"/>
    </location>
</feature>
<dbReference type="PANTHER" id="PTHR30250">
    <property type="entry name" value="PST FAMILY PREDICTED COLANIC ACID TRANSPORTER"/>
    <property type="match status" value="1"/>
</dbReference>
<feature type="transmembrane region" description="Helical" evidence="6">
    <location>
        <begin position="346"/>
        <end position="364"/>
    </location>
</feature>
<feature type="transmembrane region" description="Helical" evidence="6">
    <location>
        <begin position="369"/>
        <end position="392"/>
    </location>
</feature>
<dbReference type="Pfam" id="PF13440">
    <property type="entry name" value="Polysacc_synt_3"/>
    <property type="match status" value="1"/>
</dbReference>
<keyword evidence="5 6" id="KW-0472">Membrane</keyword>
<accession>A0ABW4QEJ4</accession>
<comment type="subcellular location">
    <subcellularLocation>
        <location evidence="1">Cell membrane</location>
        <topology evidence="1">Multi-pass membrane protein</topology>
    </subcellularLocation>
</comment>
<feature type="transmembrane region" description="Helical" evidence="6">
    <location>
        <begin position="151"/>
        <end position="173"/>
    </location>
</feature>
<evidence type="ECO:0000313" key="7">
    <source>
        <dbReference type="EMBL" id="MFD1862013.1"/>
    </source>
</evidence>
<sequence>MKSQVEKIARKPFLRNVAVMATGTAMAQVIYMALSPLITRIYGPEAYGLLGAFLAIVMIIGPVAALTYPFAIVLPRKSEEVQGLMQISFMISIGSAFTLAWILLCFYDLIIKWFNLAHLSSFLFLLPLVALFSGMLQIAESWLIRTKQFKITAKVTVVQALVIQGSMVLIGLYYPDASILIILTTLALVFKAAMMIWFSDNSFLKLMEMPRKIPELKIVAAKYKDFPVFRAPEVFLDAITLGVPVLLLANFFGPASAGFYSIGYTVLSVPAQLIGKSVGDVFYPRISDAKNNGENMTKLIKEATFYLGAAGIFPYIIVIAFGPWLFSFVFGEAWWTAGEYARWMALWMYFRFLNSACLTALPALSAQAFLLGSTIIFLIAKISAFLIGLYIFSSAIAAIIIAAVVEAILEIMFLLITLYISKKRDETN</sequence>
<feature type="transmembrane region" description="Helical" evidence="6">
    <location>
        <begin position="12"/>
        <end position="34"/>
    </location>
</feature>
<evidence type="ECO:0000313" key="8">
    <source>
        <dbReference type="Proteomes" id="UP001597273"/>
    </source>
</evidence>
<keyword evidence="4 6" id="KW-1133">Transmembrane helix</keyword>
<feature type="transmembrane region" description="Helical" evidence="6">
    <location>
        <begin position="46"/>
        <end position="75"/>
    </location>
</feature>
<evidence type="ECO:0000256" key="6">
    <source>
        <dbReference type="SAM" id="Phobius"/>
    </source>
</evidence>
<dbReference type="EMBL" id="JBHUFW010000004">
    <property type="protein sequence ID" value="MFD1862013.1"/>
    <property type="molecule type" value="Genomic_DNA"/>
</dbReference>
<reference evidence="8" key="1">
    <citation type="journal article" date="2019" name="Int. J. Syst. Evol. Microbiol.">
        <title>The Global Catalogue of Microorganisms (GCM) 10K type strain sequencing project: providing services to taxonomists for standard genome sequencing and annotation.</title>
        <authorList>
            <consortium name="The Broad Institute Genomics Platform"/>
            <consortium name="The Broad Institute Genome Sequencing Center for Infectious Disease"/>
            <person name="Wu L."/>
            <person name="Ma J."/>
        </authorList>
    </citation>
    <scope>NUCLEOTIDE SEQUENCE [LARGE SCALE GENOMIC DNA]</scope>
    <source>
        <strain evidence="8">CGMCC 1.15475</strain>
    </source>
</reference>
<dbReference type="InterPro" id="IPR050833">
    <property type="entry name" value="Poly_Biosynth_Transport"/>
</dbReference>
<dbReference type="PANTHER" id="PTHR30250:SF28">
    <property type="entry name" value="POLYSACCHARIDE BIOSYNTHESIS PROTEIN"/>
    <property type="match status" value="1"/>
</dbReference>
<proteinExistence type="predicted"/>
<comment type="caution">
    <text evidence="7">The sequence shown here is derived from an EMBL/GenBank/DDBJ whole genome shotgun (WGS) entry which is preliminary data.</text>
</comment>
<keyword evidence="8" id="KW-1185">Reference proteome</keyword>
<keyword evidence="3 6" id="KW-0812">Transmembrane</keyword>
<evidence type="ECO:0000256" key="4">
    <source>
        <dbReference type="ARBA" id="ARBA00022989"/>
    </source>
</evidence>
<evidence type="ECO:0000256" key="1">
    <source>
        <dbReference type="ARBA" id="ARBA00004651"/>
    </source>
</evidence>
<feature type="transmembrane region" description="Helical" evidence="6">
    <location>
        <begin position="87"/>
        <end position="110"/>
    </location>
</feature>
<organism evidence="7 8">
    <name type="scientific">Planococcus chinensis</name>
    <dbReference type="NCBI Taxonomy" id="272917"/>
    <lineage>
        <taxon>Bacteria</taxon>
        <taxon>Bacillati</taxon>
        <taxon>Bacillota</taxon>
        <taxon>Bacilli</taxon>
        <taxon>Bacillales</taxon>
        <taxon>Caryophanaceae</taxon>
        <taxon>Planococcus</taxon>
    </lineage>
</organism>
<protein>
    <submittedName>
        <fullName evidence="7">Lipopolysaccharide biosynthesis protein</fullName>
    </submittedName>
</protein>
<feature type="transmembrane region" description="Helical" evidence="6">
    <location>
        <begin position="179"/>
        <end position="199"/>
    </location>
</feature>